<evidence type="ECO:0000313" key="4">
    <source>
        <dbReference type="EMBL" id="MBC2398583.1"/>
    </source>
</evidence>
<dbReference type="SUPFAM" id="SSF58104">
    <property type="entry name" value="Methyl-accepting chemotaxis protein (MCP) signaling domain"/>
    <property type="match status" value="1"/>
</dbReference>
<dbReference type="InterPro" id="IPR004089">
    <property type="entry name" value="MCPsignal_dom"/>
</dbReference>
<dbReference type="PANTHER" id="PTHR32089">
    <property type="entry name" value="METHYL-ACCEPTING CHEMOTAXIS PROTEIN MCPB"/>
    <property type="match status" value="1"/>
</dbReference>
<proteinExistence type="predicted"/>
<dbReference type="Gene3D" id="1.20.120.30">
    <property type="entry name" value="Aspartate receptor, ligand-binding domain"/>
    <property type="match status" value="1"/>
</dbReference>
<dbReference type="SMART" id="SM00283">
    <property type="entry name" value="MA"/>
    <property type="match status" value="1"/>
</dbReference>
<evidence type="ECO:0000259" key="3">
    <source>
        <dbReference type="PROSITE" id="PS50111"/>
    </source>
</evidence>
<evidence type="ECO:0000256" key="2">
    <source>
        <dbReference type="PROSITE-ProRule" id="PRU00284"/>
    </source>
</evidence>
<keyword evidence="1 2" id="KW-0807">Transducer</keyword>
<dbReference type="Proteomes" id="UP000563151">
    <property type="component" value="Unassembled WGS sequence"/>
</dbReference>
<dbReference type="Pfam" id="PF13682">
    <property type="entry name" value="CZB"/>
    <property type="match status" value="1"/>
</dbReference>
<dbReference type="PANTHER" id="PTHR32089:SF112">
    <property type="entry name" value="LYSOZYME-LIKE PROTEIN-RELATED"/>
    <property type="match status" value="1"/>
</dbReference>
<dbReference type="GO" id="GO:0016020">
    <property type="term" value="C:membrane"/>
    <property type="evidence" value="ECO:0007669"/>
    <property type="project" value="InterPro"/>
</dbReference>
<keyword evidence="5" id="KW-1185">Reference proteome</keyword>
<dbReference type="RefSeq" id="WP_173680426.1">
    <property type="nucleotide sequence ID" value="NZ_JAAZWO010000015.1"/>
</dbReference>
<dbReference type="PROSITE" id="PS50111">
    <property type="entry name" value="CHEMOTAXIS_TRANSDUC_2"/>
    <property type="match status" value="1"/>
</dbReference>
<dbReference type="GO" id="GO:0007165">
    <property type="term" value="P:signal transduction"/>
    <property type="evidence" value="ECO:0007669"/>
    <property type="project" value="UniProtKB-KW"/>
</dbReference>
<comment type="caution">
    <text evidence="4">The sequence shown here is derived from an EMBL/GenBank/DDBJ whole genome shotgun (WGS) entry which is preliminary data.</text>
</comment>
<gene>
    <name evidence="4" type="ORF">HGG79_12490</name>
</gene>
<dbReference type="Pfam" id="PF00015">
    <property type="entry name" value="MCPsignal"/>
    <property type="match status" value="1"/>
</dbReference>
<dbReference type="InterPro" id="IPR025991">
    <property type="entry name" value="Chemoreceptor_zinc-bind_dom"/>
</dbReference>
<accession>A0A923EDG3</accession>
<evidence type="ECO:0000256" key="1">
    <source>
        <dbReference type="ARBA" id="ARBA00023224"/>
    </source>
</evidence>
<dbReference type="EMBL" id="JAAZWO010000015">
    <property type="protein sequence ID" value="MBC2398583.1"/>
    <property type="molecule type" value="Genomic_DNA"/>
</dbReference>
<dbReference type="AlphaFoldDB" id="A0A923EDG3"/>
<protein>
    <submittedName>
        <fullName evidence="4">Chemotaxis protein</fullName>
    </submittedName>
</protein>
<reference evidence="4 5" key="1">
    <citation type="submission" date="2020-04" db="EMBL/GenBank/DDBJ databases">
        <title>Genomic insights into acetone-butanol-ethanol (ABE) fermentation by sequencing solventogenic clostridia strains.</title>
        <authorList>
            <person name="Brown S."/>
        </authorList>
    </citation>
    <scope>NUCLEOTIDE SEQUENCE [LARGE SCALE GENOMIC DNA]</scope>
    <source>
        <strain evidence="4 5">DJ011</strain>
    </source>
</reference>
<feature type="domain" description="Methyl-accepting transducer" evidence="3">
    <location>
        <begin position="73"/>
        <end position="316"/>
    </location>
</feature>
<dbReference type="Gene3D" id="1.10.287.950">
    <property type="entry name" value="Methyl-accepting chemotaxis protein"/>
    <property type="match status" value="1"/>
</dbReference>
<organism evidence="4 5">
    <name type="scientific">Clostridium tetanomorphum</name>
    <dbReference type="NCBI Taxonomy" id="1553"/>
    <lineage>
        <taxon>Bacteria</taxon>
        <taxon>Bacillati</taxon>
        <taxon>Bacillota</taxon>
        <taxon>Clostridia</taxon>
        <taxon>Eubacteriales</taxon>
        <taxon>Clostridiaceae</taxon>
        <taxon>Clostridium</taxon>
    </lineage>
</organism>
<name>A0A923EDG3_CLOTT</name>
<sequence length="490" mass="55280">MFKKFKKKPCYEADCIVKYVEDRLKGERVSEPKVKNPTHVNLLNNYKKLFDNEKIMSSSAKELLDVNASLSNFDVEMSTISNELIDFAGEMATLSDSNVAIVEEITASMNEVNHTIKDTSETLEKLSASSKELIEQNHKSLDEIEEINQLQKEVLNDATIMRNQIDELVEMASKVNDIVIGVGAIAEQTNLLALNASIEAARAGENGKGFAVVAQEIRKLADNTKENLQGMKKFVDNIQATSRKGKESMDNTVNSTEKMSEKINSITYAMKNNVNILENTVSNVVAINESMGGINEAAAEINEAMENSSQDAERLNSMTNTIHDDALKSAEYAKEISYIDDTLSDILKTMMNGLKGTMNDISNEDFLNYMEKAKKAHENWLQNLKHIKDEMKIYPLQTNSSKCAFGHFYESIQVTHSSIIEEWKKIDSIHKEFHQLGHKVIEAVKEENKSNAEKYYCSAEKLSKQIFVLIDEITEKIHNQNNKGIELFKY</sequence>
<evidence type="ECO:0000313" key="5">
    <source>
        <dbReference type="Proteomes" id="UP000563151"/>
    </source>
</evidence>